<name>A0A3G8ZPW6_9ACTN</name>
<evidence type="ECO:0000313" key="3">
    <source>
        <dbReference type="Proteomes" id="UP000268084"/>
    </source>
</evidence>
<evidence type="ECO:0000313" key="2">
    <source>
        <dbReference type="EMBL" id="AZI59382.1"/>
    </source>
</evidence>
<organism evidence="2 3">
    <name type="scientific">Nakamurella antarctica</name>
    <dbReference type="NCBI Taxonomy" id="1902245"/>
    <lineage>
        <taxon>Bacteria</taxon>
        <taxon>Bacillati</taxon>
        <taxon>Actinomycetota</taxon>
        <taxon>Actinomycetes</taxon>
        <taxon>Nakamurellales</taxon>
        <taxon>Nakamurellaceae</taxon>
        <taxon>Nakamurella</taxon>
    </lineage>
</organism>
<accession>A0A3G8ZPW6</accession>
<evidence type="ECO:0000259" key="1">
    <source>
        <dbReference type="Pfam" id="PF10647"/>
    </source>
</evidence>
<keyword evidence="3" id="KW-1185">Reference proteome</keyword>
<sequence>MQVLYRRPLERESLEVRYTSAAPITAPSFNRTGDEAWILVNGATKPSVQRMLTSGSLLPVDSAALASIKGPFTALALSPDGVRVALIAGQQLYMAVIVYSDGADVSGDGASSGEPNGSPVGPAGGLGSKATILNVTNIRSELQVASIAWQDPLNLLVAGFDSSTSPYRIVFSIGLDGRRRTALSTKGLIGDVTAIGAGTPTLVAFEGRIWALVGEDSSASWETAGSFGQVLTGTYPFYPR</sequence>
<dbReference type="Pfam" id="PF10647">
    <property type="entry name" value="Gmad1"/>
    <property type="match status" value="1"/>
</dbReference>
<dbReference type="InterPro" id="IPR018910">
    <property type="entry name" value="LpqB_C"/>
</dbReference>
<dbReference type="Proteomes" id="UP000268084">
    <property type="component" value="Chromosome"/>
</dbReference>
<reference evidence="2 3" key="1">
    <citation type="submission" date="2018-11" db="EMBL/GenBank/DDBJ databases">
        <authorList>
            <person name="Da X."/>
        </authorList>
    </citation>
    <scope>NUCLEOTIDE SEQUENCE [LARGE SCALE GENOMIC DNA]</scope>
    <source>
        <strain evidence="2 3">S14-144</strain>
    </source>
</reference>
<reference evidence="2 3" key="2">
    <citation type="submission" date="2018-12" db="EMBL/GenBank/DDBJ databases">
        <title>Nakamurella antarcticus sp. nov., isolated from Antarctica South Shetland Islands soil.</title>
        <authorList>
            <person name="Peng F."/>
        </authorList>
    </citation>
    <scope>NUCLEOTIDE SEQUENCE [LARGE SCALE GENOMIC DNA]</scope>
    <source>
        <strain evidence="2 3">S14-144</strain>
    </source>
</reference>
<proteinExistence type="predicted"/>
<protein>
    <recommendedName>
        <fullName evidence="1">Lipoprotein LpqB C-terminal domain-containing protein</fullName>
    </recommendedName>
</protein>
<dbReference type="KEGG" id="nak:EH165_04195"/>
<dbReference type="OrthoDB" id="3226781at2"/>
<dbReference type="AlphaFoldDB" id="A0A3G8ZPW6"/>
<gene>
    <name evidence="2" type="ORF">EH165_04195</name>
</gene>
<feature type="domain" description="Lipoprotein LpqB C-terminal" evidence="1">
    <location>
        <begin position="19"/>
        <end position="101"/>
    </location>
</feature>
<dbReference type="EMBL" id="CP034170">
    <property type="protein sequence ID" value="AZI59382.1"/>
    <property type="molecule type" value="Genomic_DNA"/>
</dbReference>